<dbReference type="AlphaFoldDB" id="A0AAF0FNQ3"/>
<sequence length="195" mass="22312">MVSLKTLKCTNCGTPLTSKERDNIFICSKCENIMEFLNGDVQKVDSTIAAYKKEGGSEKVYMPFWVINVDIKVNKEKIVGGRIMRFIKSEKKMAGNQNLFVCAADIAPDIVKEWNVDFTLEPPVIEENQSFNGISRVPAVIDNEAAKQHSEFMFLRHEADISGTLQEIDYDFDINSYRIIYMPFYRNKNKYTPGI</sequence>
<accession>A0AAF0FNQ3</accession>
<dbReference type="RefSeq" id="WP_278098632.1">
    <property type="nucleotide sequence ID" value="NZ_CP091092.1"/>
</dbReference>
<dbReference type="EMBL" id="CP091092">
    <property type="protein sequence ID" value="WFN35792.1"/>
    <property type="molecule type" value="Genomic_DNA"/>
</dbReference>
<gene>
    <name evidence="1" type="ORF">L1994_06400</name>
</gene>
<dbReference type="KEGG" id="manq:L1994_06400"/>
<dbReference type="Proteomes" id="UP001218895">
    <property type="component" value="Chromosome"/>
</dbReference>
<reference evidence="1" key="1">
    <citation type="submission" date="2022-01" db="EMBL/GenBank/DDBJ databases">
        <title>Complete genome of Methanomicrobium antiquum DSM 21220.</title>
        <authorList>
            <person name="Chen S.-C."/>
            <person name="You Y.-T."/>
            <person name="Zhou Y.-Z."/>
            <person name="Lai M.-C."/>
        </authorList>
    </citation>
    <scope>NUCLEOTIDE SEQUENCE</scope>
    <source>
        <strain evidence="1">DSM 21220</strain>
    </source>
</reference>
<proteinExistence type="predicted"/>
<name>A0AAF0FNQ3_9EURY</name>
<evidence type="ECO:0000313" key="2">
    <source>
        <dbReference type="Proteomes" id="UP001218895"/>
    </source>
</evidence>
<organism evidence="1 2">
    <name type="scientific">Methanomicrobium antiquum</name>
    <dbReference type="NCBI Taxonomy" id="487686"/>
    <lineage>
        <taxon>Archaea</taxon>
        <taxon>Methanobacteriati</taxon>
        <taxon>Methanobacteriota</taxon>
        <taxon>Stenosarchaea group</taxon>
        <taxon>Methanomicrobia</taxon>
        <taxon>Methanomicrobiales</taxon>
        <taxon>Methanomicrobiaceae</taxon>
        <taxon>Methanomicrobium</taxon>
    </lineage>
</organism>
<protein>
    <submittedName>
        <fullName evidence="1">Zf-TFIIB domain-containing protein</fullName>
    </submittedName>
</protein>
<evidence type="ECO:0000313" key="1">
    <source>
        <dbReference type="EMBL" id="WFN35792.1"/>
    </source>
</evidence>
<dbReference type="GeneID" id="79950012"/>
<keyword evidence="2" id="KW-1185">Reference proteome</keyword>